<comment type="caution">
    <text evidence="3">The sequence shown here is derived from an EMBL/GenBank/DDBJ whole genome shotgun (WGS) entry which is preliminary data.</text>
</comment>
<name>A0ABS1U0Q0_9PROT</name>
<evidence type="ECO:0000313" key="4">
    <source>
        <dbReference type="Proteomes" id="UP000660885"/>
    </source>
</evidence>
<organism evidence="3 4">
    <name type="scientific">Belnapia arida</name>
    <dbReference type="NCBI Taxonomy" id="2804533"/>
    <lineage>
        <taxon>Bacteria</taxon>
        <taxon>Pseudomonadati</taxon>
        <taxon>Pseudomonadota</taxon>
        <taxon>Alphaproteobacteria</taxon>
        <taxon>Acetobacterales</taxon>
        <taxon>Roseomonadaceae</taxon>
        <taxon>Belnapia</taxon>
    </lineage>
</organism>
<sequence length="207" mass="19994">MPKLSPIALVALAAAMPVPALAHHPMGGAVATTAWQGFVSGVAHPVIGLDHLTFLLAAGVLATAVGRRAGMAALAAFLGAGLLGAVLHLGGFGLGPVEAAVALSVLGAGVALLAAPARLPAAAPGWLALSFGVAGLFHGHAYAEAVAGSGPAPVIAYLLTLLAVQAGIGLLAMRVARGLGEARPQRRWAGAAATVVGAVAFGAAVLA</sequence>
<reference evidence="3 4" key="1">
    <citation type="submission" date="2021-01" db="EMBL/GenBank/DDBJ databases">
        <title>Belnapia mucosa sp. nov. and Belnapia arida sp. nov., isolated from the Tabernas Desert (Almeria, Spain).</title>
        <authorList>
            <person name="Molina-Menor E."/>
            <person name="Vidal-Verdu A."/>
            <person name="Calonge A."/>
            <person name="Satari L."/>
            <person name="Pereto J."/>
            <person name="Porcar M."/>
        </authorList>
    </citation>
    <scope>NUCLEOTIDE SEQUENCE [LARGE SCALE GENOMIC DNA]</scope>
    <source>
        <strain evidence="3 4">T18</strain>
    </source>
</reference>
<keyword evidence="1" id="KW-0472">Membrane</keyword>
<dbReference type="InterPro" id="IPR007038">
    <property type="entry name" value="HupE_UreJ"/>
</dbReference>
<evidence type="ECO:0000256" key="1">
    <source>
        <dbReference type="SAM" id="Phobius"/>
    </source>
</evidence>
<keyword evidence="4" id="KW-1185">Reference proteome</keyword>
<keyword evidence="1" id="KW-0812">Transmembrane</keyword>
<gene>
    <name evidence="3" type="ORF">JMJ56_09590</name>
</gene>
<feature type="transmembrane region" description="Helical" evidence="1">
    <location>
        <begin position="155"/>
        <end position="176"/>
    </location>
</feature>
<feature type="transmembrane region" description="Helical" evidence="1">
    <location>
        <begin position="188"/>
        <end position="206"/>
    </location>
</feature>
<protein>
    <submittedName>
        <fullName evidence="3">HupE/UreJ family protein</fullName>
    </submittedName>
</protein>
<feature type="transmembrane region" description="Helical" evidence="1">
    <location>
        <begin position="126"/>
        <end position="143"/>
    </location>
</feature>
<feature type="signal peptide" evidence="2">
    <location>
        <begin position="1"/>
        <end position="22"/>
    </location>
</feature>
<dbReference type="RefSeq" id="WP_202831386.1">
    <property type="nucleotide sequence ID" value="NZ_JAETWB010000002.1"/>
</dbReference>
<dbReference type="Pfam" id="PF04955">
    <property type="entry name" value="HupE_UreJ"/>
    <property type="match status" value="1"/>
</dbReference>
<keyword evidence="1" id="KW-1133">Transmembrane helix</keyword>
<dbReference type="EMBL" id="JAETWB010000002">
    <property type="protein sequence ID" value="MBL6078256.1"/>
    <property type="molecule type" value="Genomic_DNA"/>
</dbReference>
<evidence type="ECO:0000313" key="3">
    <source>
        <dbReference type="EMBL" id="MBL6078256.1"/>
    </source>
</evidence>
<accession>A0ABS1U0Q0</accession>
<feature type="transmembrane region" description="Helical" evidence="1">
    <location>
        <begin position="100"/>
        <end position="119"/>
    </location>
</feature>
<proteinExistence type="predicted"/>
<feature type="transmembrane region" description="Helical" evidence="1">
    <location>
        <begin position="46"/>
        <end position="65"/>
    </location>
</feature>
<keyword evidence="2" id="KW-0732">Signal</keyword>
<dbReference type="Proteomes" id="UP000660885">
    <property type="component" value="Unassembled WGS sequence"/>
</dbReference>
<feature type="transmembrane region" description="Helical" evidence="1">
    <location>
        <begin position="72"/>
        <end position="94"/>
    </location>
</feature>
<feature type="chain" id="PRO_5047328911" evidence="2">
    <location>
        <begin position="23"/>
        <end position="207"/>
    </location>
</feature>
<evidence type="ECO:0000256" key="2">
    <source>
        <dbReference type="SAM" id="SignalP"/>
    </source>
</evidence>